<gene>
    <name evidence="2" type="ORF">HaLaN_07832</name>
</gene>
<evidence type="ECO:0000259" key="1">
    <source>
        <dbReference type="Pfam" id="PF00646"/>
    </source>
</evidence>
<feature type="non-terminal residue" evidence="2">
    <location>
        <position position="145"/>
    </location>
</feature>
<dbReference type="EMBL" id="BLLF01000477">
    <property type="protein sequence ID" value="GFH12194.1"/>
    <property type="molecule type" value="Genomic_DNA"/>
</dbReference>
<protein>
    <recommendedName>
        <fullName evidence="1">F-box domain-containing protein</fullName>
    </recommendedName>
</protein>
<dbReference type="Proteomes" id="UP000485058">
    <property type="component" value="Unassembled WGS sequence"/>
</dbReference>
<reference evidence="2 3" key="1">
    <citation type="submission" date="2020-02" db="EMBL/GenBank/DDBJ databases">
        <title>Draft genome sequence of Haematococcus lacustris strain NIES-144.</title>
        <authorList>
            <person name="Morimoto D."/>
            <person name="Nakagawa S."/>
            <person name="Yoshida T."/>
            <person name="Sawayama S."/>
        </authorList>
    </citation>
    <scope>NUCLEOTIDE SEQUENCE [LARGE SCALE GENOMIC DNA]</scope>
    <source>
        <strain evidence="2 3">NIES-144</strain>
    </source>
</reference>
<name>A0A699YZL1_HAELA</name>
<comment type="caution">
    <text evidence="2">The sequence shown here is derived from an EMBL/GenBank/DDBJ whole genome shotgun (WGS) entry which is preliminary data.</text>
</comment>
<keyword evidence="3" id="KW-1185">Reference proteome</keyword>
<evidence type="ECO:0000313" key="3">
    <source>
        <dbReference type="Proteomes" id="UP000485058"/>
    </source>
</evidence>
<accession>A0A699YZL1</accession>
<evidence type="ECO:0000313" key="2">
    <source>
        <dbReference type="EMBL" id="GFH12194.1"/>
    </source>
</evidence>
<feature type="domain" description="F-box" evidence="1">
    <location>
        <begin position="6"/>
        <end position="43"/>
    </location>
</feature>
<feature type="non-terminal residue" evidence="2">
    <location>
        <position position="1"/>
    </location>
</feature>
<dbReference type="InterPro" id="IPR001810">
    <property type="entry name" value="F-box_dom"/>
</dbReference>
<proteinExistence type="predicted"/>
<sequence length="145" mass="15445">MDKSQLSSLDGDLIREIASHLTAPARSSLSLTCKQLQHLVDSVQGELSFSAFFLCTCSPSGMLKLSQRLPAACQQVTLYHNVALHPARMQAAISALALLQPHTLTILDAVAWNQPWELSVPLLPACAALSRGAHPAGEPDLPLAA</sequence>
<dbReference type="Pfam" id="PF00646">
    <property type="entry name" value="F-box"/>
    <property type="match status" value="1"/>
</dbReference>
<organism evidence="2 3">
    <name type="scientific">Haematococcus lacustris</name>
    <name type="common">Green alga</name>
    <name type="synonym">Haematococcus pluvialis</name>
    <dbReference type="NCBI Taxonomy" id="44745"/>
    <lineage>
        <taxon>Eukaryota</taxon>
        <taxon>Viridiplantae</taxon>
        <taxon>Chlorophyta</taxon>
        <taxon>core chlorophytes</taxon>
        <taxon>Chlorophyceae</taxon>
        <taxon>CS clade</taxon>
        <taxon>Chlamydomonadales</taxon>
        <taxon>Haematococcaceae</taxon>
        <taxon>Haematococcus</taxon>
    </lineage>
</organism>
<dbReference type="AlphaFoldDB" id="A0A699YZL1"/>